<dbReference type="STRING" id="589385.SAMN05421504_102675"/>
<organism evidence="1 2">
    <name type="scientific">Amycolatopsis xylanica</name>
    <dbReference type="NCBI Taxonomy" id="589385"/>
    <lineage>
        <taxon>Bacteria</taxon>
        <taxon>Bacillati</taxon>
        <taxon>Actinomycetota</taxon>
        <taxon>Actinomycetes</taxon>
        <taxon>Pseudonocardiales</taxon>
        <taxon>Pseudonocardiaceae</taxon>
        <taxon>Amycolatopsis</taxon>
    </lineage>
</organism>
<dbReference type="EMBL" id="FNON01000002">
    <property type="protein sequence ID" value="SDX21138.1"/>
    <property type="molecule type" value="Genomic_DNA"/>
</dbReference>
<dbReference type="Proteomes" id="UP000199515">
    <property type="component" value="Unassembled WGS sequence"/>
</dbReference>
<reference evidence="1 2" key="1">
    <citation type="submission" date="2016-10" db="EMBL/GenBank/DDBJ databases">
        <authorList>
            <person name="de Groot N.N."/>
        </authorList>
    </citation>
    <scope>NUCLEOTIDE SEQUENCE [LARGE SCALE GENOMIC DNA]</scope>
    <source>
        <strain evidence="1 2">CPCC 202699</strain>
    </source>
</reference>
<protein>
    <submittedName>
        <fullName evidence="1">Uncharacterized protein</fullName>
    </submittedName>
</protein>
<evidence type="ECO:0000313" key="2">
    <source>
        <dbReference type="Proteomes" id="UP000199515"/>
    </source>
</evidence>
<sequence length="262" mass="26730">MNARAQTAAVLAVVLVAAFAVTGFVTPGFFLQRDTAVMPGSASTGGQPLSGPEQFAEKVVGAFQTHDSAEVAGLLCPAVTYPNRVAADALVAEQVTFTLVRPLKQLGDRYYDATVTFNDEGQPFEGFSALLAGSGEDWCVDGVRHQAEYTAAQLDAAVVAITPMVDGINAGDSSSALAVKCGALSDADVGTVMHYADGKSALAAKALPGIGDVVYDDSGNSVGMTIPVTVDGSYDGAPVTNRASVRVGDGQDCVASFSVARG</sequence>
<proteinExistence type="predicted"/>
<keyword evidence="2" id="KW-1185">Reference proteome</keyword>
<accession>A0A1H2ZW73</accession>
<evidence type="ECO:0000313" key="1">
    <source>
        <dbReference type="EMBL" id="SDX21138.1"/>
    </source>
</evidence>
<name>A0A1H2ZW73_9PSEU</name>
<gene>
    <name evidence="1" type="ORF">SAMN05421504_102675</name>
</gene>
<dbReference type="RefSeq" id="WP_091288530.1">
    <property type="nucleotide sequence ID" value="NZ_FNON01000002.1"/>
</dbReference>
<dbReference type="AlphaFoldDB" id="A0A1H2ZW73"/>